<evidence type="ECO:0000256" key="2">
    <source>
        <dbReference type="ARBA" id="ARBA00022679"/>
    </source>
</evidence>
<protein>
    <recommendedName>
        <fullName evidence="5">Ubiquinone biosynthesis O-methyltransferase, mitochondrial</fullName>
    </recommendedName>
    <alternativeName>
        <fullName evidence="5">3-demethylubiquinol 3-O-methyltransferase</fullName>
        <ecNumber evidence="5">2.1.1.64</ecNumber>
    </alternativeName>
    <alternativeName>
        <fullName evidence="5">3-demethylubiquinone 3-O-methyltransferase</fullName>
        <ecNumber evidence="5">2.1.1.-</ecNumber>
    </alternativeName>
    <alternativeName>
        <fullName evidence="5">Polyprenyldihydroxybenzoate methyltransferase</fullName>
        <ecNumber evidence="5">2.1.1.114</ecNumber>
    </alternativeName>
</protein>
<dbReference type="Proteomes" id="UP000801492">
    <property type="component" value="Unassembled WGS sequence"/>
</dbReference>
<name>A0A8K0DAR7_IGNLU</name>
<dbReference type="GO" id="GO:0031314">
    <property type="term" value="C:extrinsic component of mitochondrial inner membrane"/>
    <property type="evidence" value="ECO:0007669"/>
    <property type="project" value="UniProtKB-UniRule"/>
</dbReference>
<keyword evidence="3 5" id="KW-0831">Ubiquinone biosynthesis</keyword>
<evidence type="ECO:0000256" key="6">
    <source>
        <dbReference type="SAM" id="Phobius"/>
    </source>
</evidence>
<comment type="cofactor">
    <cofactor evidence="5">
        <name>Mg(2+)</name>
        <dbReference type="ChEBI" id="CHEBI:18420"/>
    </cofactor>
</comment>
<dbReference type="HAMAP" id="MF_00472">
    <property type="entry name" value="UbiG"/>
    <property type="match status" value="1"/>
</dbReference>
<dbReference type="GO" id="GO:0010420">
    <property type="term" value="F:polyprenyldihydroxybenzoate methyltransferase activity"/>
    <property type="evidence" value="ECO:0007669"/>
    <property type="project" value="UniProtKB-UniRule"/>
</dbReference>
<evidence type="ECO:0000256" key="5">
    <source>
        <dbReference type="HAMAP-Rule" id="MF_03190"/>
    </source>
</evidence>
<keyword evidence="5" id="KW-0496">Mitochondrion</keyword>
<dbReference type="PANTHER" id="PTHR43464">
    <property type="entry name" value="METHYLTRANSFERASE"/>
    <property type="match status" value="1"/>
</dbReference>
<dbReference type="Pfam" id="PF13489">
    <property type="entry name" value="Methyltransf_23"/>
    <property type="match status" value="1"/>
</dbReference>
<proteinExistence type="inferred from homology"/>
<dbReference type="SUPFAM" id="SSF53335">
    <property type="entry name" value="S-adenosyl-L-methionine-dependent methyltransferases"/>
    <property type="match status" value="1"/>
</dbReference>
<accession>A0A8K0DAR7</accession>
<feature type="transmembrane region" description="Helical" evidence="6">
    <location>
        <begin position="180"/>
        <end position="197"/>
    </location>
</feature>
<dbReference type="GO" id="GO:0032259">
    <property type="term" value="P:methylation"/>
    <property type="evidence" value="ECO:0007669"/>
    <property type="project" value="UniProtKB-KW"/>
</dbReference>
<comment type="similarity">
    <text evidence="5">Belongs to the class I-like SAM-binding methyltransferase superfamily. UbiG/COQ3 family.</text>
</comment>
<dbReference type="Gene3D" id="3.40.50.150">
    <property type="entry name" value="Vaccinia Virus protein VP39"/>
    <property type="match status" value="1"/>
</dbReference>
<dbReference type="GO" id="GO:0061542">
    <property type="term" value="F:3-demethylubiquinol 3-O-methyltransferase activity"/>
    <property type="evidence" value="ECO:0007669"/>
    <property type="project" value="UniProtKB-UniRule"/>
</dbReference>
<comment type="catalytic activity">
    <reaction evidence="5">
        <text>a 3-demethylubiquinone + S-adenosyl-L-methionine = a ubiquinone + S-adenosyl-L-homocysteine</text>
        <dbReference type="Rhea" id="RHEA:81215"/>
        <dbReference type="Rhea" id="RHEA-COMP:9565"/>
        <dbReference type="Rhea" id="RHEA-COMP:19654"/>
        <dbReference type="ChEBI" id="CHEBI:16389"/>
        <dbReference type="ChEBI" id="CHEBI:57856"/>
        <dbReference type="ChEBI" id="CHEBI:59789"/>
        <dbReference type="ChEBI" id="CHEBI:231825"/>
    </reaction>
</comment>
<keyword evidence="6" id="KW-1133">Transmembrane helix</keyword>
<dbReference type="InterPro" id="IPR029063">
    <property type="entry name" value="SAM-dependent_MTases_sf"/>
</dbReference>
<dbReference type="UniPathway" id="UPA00232"/>
<evidence type="ECO:0000256" key="3">
    <source>
        <dbReference type="ARBA" id="ARBA00022688"/>
    </source>
</evidence>
<gene>
    <name evidence="5" type="primary">coq3</name>
    <name evidence="7" type="ORF">ILUMI_05608</name>
</gene>
<dbReference type="EMBL" id="VTPC01002111">
    <property type="protein sequence ID" value="KAF2900566.1"/>
    <property type="molecule type" value="Genomic_DNA"/>
</dbReference>
<evidence type="ECO:0000313" key="8">
    <source>
        <dbReference type="Proteomes" id="UP000801492"/>
    </source>
</evidence>
<keyword evidence="8" id="KW-1185">Reference proteome</keyword>
<keyword evidence="5" id="KW-0479">Metal-binding</keyword>
<keyword evidence="6" id="KW-0812">Transmembrane</keyword>
<dbReference type="AlphaFoldDB" id="A0A8K0DAR7"/>
<dbReference type="GO" id="GO:0046872">
    <property type="term" value="F:metal ion binding"/>
    <property type="evidence" value="ECO:0007669"/>
    <property type="project" value="UniProtKB-KW"/>
</dbReference>
<evidence type="ECO:0000313" key="7">
    <source>
        <dbReference type="EMBL" id="KAF2900566.1"/>
    </source>
</evidence>
<feature type="binding site" evidence="5">
    <location>
        <position position="150"/>
    </location>
    <ligand>
        <name>Mg(2+)</name>
        <dbReference type="ChEBI" id="CHEBI:18420"/>
    </ligand>
</feature>
<organism evidence="7 8">
    <name type="scientific">Ignelater luminosus</name>
    <name type="common">Cucubano</name>
    <name type="synonym">Pyrophorus luminosus</name>
    <dbReference type="NCBI Taxonomy" id="2038154"/>
    <lineage>
        <taxon>Eukaryota</taxon>
        <taxon>Metazoa</taxon>
        <taxon>Ecdysozoa</taxon>
        <taxon>Arthropoda</taxon>
        <taxon>Hexapoda</taxon>
        <taxon>Insecta</taxon>
        <taxon>Pterygota</taxon>
        <taxon>Neoptera</taxon>
        <taxon>Endopterygota</taxon>
        <taxon>Coleoptera</taxon>
        <taxon>Polyphaga</taxon>
        <taxon>Elateriformia</taxon>
        <taxon>Elateroidea</taxon>
        <taxon>Elateridae</taxon>
        <taxon>Agrypninae</taxon>
        <taxon>Pyrophorini</taxon>
        <taxon>Ignelater</taxon>
    </lineage>
</organism>
<feature type="binding site" evidence="5">
    <location>
        <position position="44"/>
    </location>
    <ligand>
        <name>S-adenosyl-L-methionine</name>
        <dbReference type="ChEBI" id="CHEBI:59789"/>
    </ligand>
</feature>
<evidence type="ECO:0000256" key="1">
    <source>
        <dbReference type="ARBA" id="ARBA00022603"/>
    </source>
</evidence>
<feature type="binding site" evidence="5">
    <location>
        <position position="78"/>
    </location>
    <ligand>
        <name>S-adenosyl-L-methionine</name>
        <dbReference type="ChEBI" id="CHEBI:59789"/>
    </ligand>
</feature>
<sequence length="258" mass="29547">MSFSQHDASPTVNPKEMVKFKTLSSQWWNKELRVTPLHPLNNLRVPWIVDGIVEAGLISKDKVGSTKSLQGLKLLDVGCGVGILSEALAEFGCTITAIDPSVDMIHEAKRHMALNPSLTNITYINETIEQHAQKYLEEYDVVVASQVIDHVDQPDLFLDMCSRCLKPGGPIFITSFNRTWTSWLVAIIFFEYIWGVIPRGAHSWYRFTTPADVRRSLQKYNCRTQHVRGLLYNFLTYTWHWSSIQLINYALYAIKNKK</sequence>
<feature type="binding site" evidence="5">
    <location>
        <position position="99"/>
    </location>
    <ligand>
        <name>S-adenosyl-L-methionine</name>
        <dbReference type="ChEBI" id="CHEBI:59789"/>
    </ligand>
</feature>
<comment type="catalytic activity">
    <reaction evidence="5">
        <text>a 3,4-dihydroxy-5-(all-trans-polyprenyl)benzoate + S-adenosyl-L-methionine = a 4-hydroxy-3-methoxy-5-(all-trans-polyprenyl)benzoate + S-adenosyl-L-homocysteine + H(+)</text>
        <dbReference type="Rhea" id="RHEA:44452"/>
        <dbReference type="Rhea" id="RHEA-COMP:10930"/>
        <dbReference type="Rhea" id="RHEA-COMP:10931"/>
        <dbReference type="ChEBI" id="CHEBI:15378"/>
        <dbReference type="ChEBI" id="CHEBI:57856"/>
        <dbReference type="ChEBI" id="CHEBI:59789"/>
        <dbReference type="ChEBI" id="CHEBI:64694"/>
        <dbReference type="ChEBI" id="CHEBI:84443"/>
        <dbReference type="EC" id="2.1.1.114"/>
    </reaction>
</comment>
<dbReference type="NCBIfam" id="TIGR01983">
    <property type="entry name" value="UbiG"/>
    <property type="match status" value="1"/>
</dbReference>
<reference evidence="7" key="1">
    <citation type="submission" date="2019-08" db="EMBL/GenBank/DDBJ databases">
        <title>The genome of the North American firefly Photinus pyralis.</title>
        <authorList>
            <consortium name="Photinus pyralis genome working group"/>
            <person name="Fallon T.R."/>
            <person name="Sander Lower S.E."/>
            <person name="Weng J.-K."/>
        </authorList>
    </citation>
    <scope>NUCLEOTIDE SEQUENCE</scope>
    <source>
        <strain evidence="7">TRF0915ILg1</strain>
        <tissue evidence="7">Whole body</tissue>
    </source>
</reference>
<dbReference type="EC" id="2.1.1.-" evidence="5"/>
<dbReference type="InterPro" id="IPR010233">
    <property type="entry name" value="UbiG_MeTrfase"/>
</dbReference>
<comment type="catalytic activity">
    <reaction evidence="5">
        <text>a 3-demethylubiquinol + S-adenosyl-L-methionine = a ubiquinol + S-adenosyl-L-homocysteine + H(+)</text>
        <dbReference type="Rhea" id="RHEA:44380"/>
        <dbReference type="Rhea" id="RHEA-COMP:9566"/>
        <dbReference type="Rhea" id="RHEA-COMP:10914"/>
        <dbReference type="ChEBI" id="CHEBI:15378"/>
        <dbReference type="ChEBI" id="CHEBI:17976"/>
        <dbReference type="ChEBI" id="CHEBI:57856"/>
        <dbReference type="ChEBI" id="CHEBI:59789"/>
        <dbReference type="ChEBI" id="CHEBI:84422"/>
        <dbReference type="EC" id="2.1.1.64"/>
    </reaction>
</comment>
<feature type="binding site" evidence="5">
    <location>
        <position position="145"/>
    </location>
    <ligand>
        <name>S-adenosyl-L-methionine</name>
        <dbReference type="ChEBI" id="CHEBI:59789"/>
    </ligand>
</feature>
<comment type="caution">
    <text evidence="7">The sequence shown here is derived from an EMBL/GenBank/DDBJ whole genome shotgun (WGS) entry which is preliminary data.</text>
</comment>
<keyword evidence="5" id="KW-0460">Magnesium</keyword>
<dbReference type="EC" id="2.1.1.64" evidence="5"/>
<comment type="function">
    <text evidence="5">O-methyltransferase required for two non-consecutive steps during ubiquinone biosynthesis. Catalyzes the 2 O-methylation of 3,4-dihydroxy-5-(all-trans-polyprenyl)benzoic acid into 4-hydroxy-3-methoxy-5-(all-trans-polyprenyl)benzoic acid. Also catalyzes the last step of ubiquinone biosynthesis by mediating methylation of 3-demethylubiquinone into ubiquinone. Also able to mediate the methylation of 3-demethylubiquinol into ubiquinol.</text>
</comment>
<comment type="subunit">
    <text evidence="5">Component of a multi-subunit COQ enzyme complex.</text>
</comment>
<comment type="pathway">
    <text evidence="5">Cofactor biosynthesis; ubiquinone biosynthesis.</text>
</comment>
<keyword evidence="4 5" id="KW-0949">S-adenosyl-L-methionine</keyword>
<keyword evidence="2 5" id="KW-0808">Transferase</keyword>
<keyword evidence="1 5" id="KW-0489">Methyltransferase</keyword>
<comment type="caution">
    <text evidence="5">Lacks conserved residue(s) required for the propagation of feature annotation.</text>
</comment>
<comment type="subcellular location">
    <subcellularLocation>
        <location evidence="5">Mitochondrion inner membrane</location>
        <topology evidence="5">Peripheral membrane protein</topology>
        <orientation evidence="5">Matrix side</orientation>
    </subcellularLocation>
</comment>
<dbReference type="PANTHER" id="PTHR43464:SF19">
    <property type="entry name" value="UBIQUINONE BIOSYNTHESIS O-METHYLTRANSFERASE, MITOCHONDRIAL"/>
    <property type="match status" value="1"/>
</dbReference>
<dbReference type="OrthoDB" id="6815431at2759"/>
<dbReference type="EC" id="2.1.1.114" evidence="5"/>
<keyword evidence="5" id="KW-0999">Mitochondrion inner membrane</keyword>
<dbReference type="CDD" id="cd02440">
    <property type="entry name" value="AdoMet_MTases"/>
    <property type="match status" value="1"/>
</dbReference>
<keyword evidence="5 6" id="KW-0472">Membrane</keyword>
<evidence type="ECO:0000256" key="4">
    <source>
        <dbReference type="ARBA" id="ARBA00022691"/>
    </source>
</evidence>